<dbReference type="InterPro" id="IPR014217">
    <property type="entry name" value="Spore_III_AA"/>
</dbReference>
<dbReference type="Gene3D" id="3.40.50.300">
    <property type="entry name" value="P-loop containing nucleotide triphosphate hydrolases"/>
    <property type="match status" value="1"/>
</dbReference>
<dbReference type="EMBL" id="WBZB01000040">
    <property type="protein sequence ID" value="KAB3527700.1"/>
    <property type="molecule type" value="Genomic_DNA"/>
</dbReference>
<evidence type="ECO:0000256" key="1">
    <source>
        <dbReference type="ARBA" id="ARBA00022741"/>
    </source>
</evidence>
<evidence type="ECO:0000259" key="3">
    <source>
        <dbReference type="SMART" id="SM00382"/>
    </source>
</evidence>
<dbReference type="GO" id="GO:0005524">
    <property type="term" value="F:ATP binding"/>
    <property type="evidence" value="ECO:0007669"/>
    <property type="project" value="UniProtKB-KW"/>
</dbReference>
<protein>
    <submittedName>
        <fullName evidence="4">Stage III sporulation protein AA</fullName>
    </submittedName>
</protein>
<dbReference type="NCBIfam" id="TIGR02858">
    <property type="entry name" value="spore_III_AA"/>
    <property type="match status" value="1"/>
</dbReference>
<sequence>MNNQPQIRRERMNEKTGTEIYEAYLCPIIRAAIKALPIDFKRDLEEIRLRINRPLMVYGGNKDYFLASDGRLLRNSQGAIMVTRKDIDLSIQFISNYSFYSVEEEIKRGYITIAGGHRIGLSGKVLYDGKSIRTMKDFNGLNFRIAREKKGAAKAVMPYLYHKGKFLNTLIVSPPQCGKTTLLRDIILNVSNGNASNGILGLKVGVVDERSELAASCNGIPQLDLGIRTDILDSCPKAEGMMILIRAMSPNVIATDEIGREEDSYAISEALLAGIKLITTVHGTSLEDIYGKKVIGDLVKNKVFERMIILSNKNDIGTIESIIDVNTKVNLIGTPIRNKVVN</sequence>
<evidence type="ECO:0000313" key="4">
    <source>
        <dbReference type="EMBL" id="KAB3527700.1"/>
    </source>
</evidence>
<comment type="caution">
    <text evidence="4">The sequence shown here is derived from an EMBL/GenBank/DDBJ whole genome shotgun (WGS) entry which is preliminary data.</text>
</comment>
<proteinExistence type="predicted"/>
<dbReference type="PANTHER" id="PTHR20953">
    <property type="entry name" value="KINASE-RELATED"/>
    <property type="match status" value="1"/>
</dbReference>
<accession>A0A833MDC3</accession>
<keyword evidence="1" id="KW-0547">Nucleotide-binding</keyword>
<dbReference type="SUPFAM" id="SSF52540">
    <property type="entry name" value="P-loop containing nucleoside triphosphate hydrolases"/>
    <property type="match status" value="1"/>
</dbReference>
<dbReference type="InterPro" id="IPR045735">
    <property type="entry name" value="Spore_III_AA_AAA+_ATPase"/>
</dbReference>
<dbReference type="SMART" id="SM00382">
    <property type="entry name" value="AAA"/>
    <property type="match status" value="1"/>
</dbReference>
<organism evidence="4 5">
    <name type="scientific">Alkaliphilus serpentinus</name>
    <dbReference type="NCBI Taxonomy" id="1482731"/>
    <lineage>
        <taxon>Bacteria</taxon>
        <taxon>Bacillati</taxon>
        <taxon>Bacillota</taxon>
        <taxon>Clostridia</taxon>
        <taxon>Peptostreptococcales</taxon>
        <taxon>Natronincolaceae</taxon>
        <taxon>Alkaliphilus</taxon>
    </lineage>
</organism>
<dbReference type="OrthoDB" id="9768243at2"/>
<dbReference type="PANTHER" id="PTHR20953:SF3">
    <property type="entry name" value="P-LOOP CONTAINING NUCLEOSIDE TRIPHOSPHATE HYDROLASES SUPERFAMILY PROTEIN"/>
    <property type="match status" value="1"/>
</dbReference>
<keyword evidence="5" id="KW-1185">Reference proteome</keyword>
<dbReference type="Pfam" id="PF19568">
    <property type="entry name" value="Spore_III_AA"/>
    <property type="match status" value="1"/>
</dbReference>
<gene>
    <name evidence="4" type="primary">spoIIIAA</name>
    <name evidence="4" type="ORF">F8153_11360</name>
</gene>
<evidence type="ECO:0000313" key="5">
    <source>
        <dbReference type="Proteomes" id="UP000465601"/>
    </source>
</evidence>
<evidence type="ECO:0000256" key="2">
    <source>
        <dbReference type="ARBA" id="ARBA00022840"/>
    </source>
</evidence>
<reference evidence="4 5" key="1">
    <citation type="submission" date="2019-10" db="EMBL/GenBank/DDBJ databases">
        <title>Alkaliphilus serpentinus sp. nov. and Alkaliphilus pronyensis sp. nov., two novel anaerobic alkaliphilic species isolated from the serpentinized-hosted hydrothermal field of the Prony Bay (New Caledonia).</title>
        <authorList>
            <person name="Postec A."/>
        </authorList>
    </citation>
    <scope>NUCLEOTIDE SEQUENCE [LARGE SCALE GENOMIC DNA]</scope>
    <source>
        <strain evidence="4 5">LacT</strain>
    </source>
</reference>
<feature type="domain" description="AAA+ ATPase" evidence="3">
    <location>
        <begin position="165"/>
        <end position="314"/>
    </location>
</feature>
<dbReference type="InterPro" id="IPR003593">
    <property type="entry name" value="AAA+_ATPase"/>
</dbReference>
<name>A0A833MDC3_9FIRM</name>
<dbReference type="AlphaFoldDB" id="A0A833MDC3"/>
<dbReference type="Proteomes" id="UP000465601">
    <property type="component" value="Unassembled WGS sequence"/>
</dbReference>
<dbReference type="InterPro" id="IPR027417">
    <property type="entry name" value="P-loop_NTPase"/>
</dbReference>
<keyword evidence="2" id="KW-0067">ATP-binding</keyword>